<feature type="domain" description="Helix-hairpin-helix DNA-binding motif class 1" evidence="2">
    <location>
        <begin position="53"/>
        <end position="72"/>
    </location>
</feature>
<dbReference type="EMBL" id="BAAAFD010000005">
    <property type="protein sequence ID" value="GAA0856867.1"/>
    <property type="molecule type" value="Genomic_DNA"/>
</dbReference>
<dbReference type="SMART" id="SM00278">
    <property type="entry name" value="HhH1"/>
    <property type="match status" value="2"/>
</dbReference>
<evidence type="ECO:0000313" key="3">
    <source>
        <dbReference type="EMBL" id="GAA0856867.1"/>
    </source>
</evidence>
<feature type="signal peptide" evidence="1">
    <location>
        <begin position="1"/>
        <end position="24"/>
    </location>
</feature>
<sequence length="107" mass="11595">MKKFLPTIVIGCAVFLASAPSIQAKSLEQKIATAKTQLQTQSQKVNVNTASIEQLQRLPGIGAKKAAEIVAFRNANGEFSTLQDLKKVKGIGLRMIEKLQDEAVVNE</sequence>
<evidence type="ECO:0000313" key="4">
    <source>
        <dbReference type="Proteomes" id="UP001500359"/>
    </source>
</evidence>
<comment type="caution">
    <text evidence="3">The sequence shown here is derived from an EMBL/GenBank/DDBJ whole genome shotgun (WGS) entry which is preliminary data.</text>
</comment>
<dbReference type="NCBIfam" id="TIGR00426">
    <property type="entry name" value="competence protein ComEA helix-hairpin-helix repeat region"/>
    <property type="match status" value="1"/>
</dbReference>
<keyword evidence="4" id="KW-1185">Reference proteome</keyword>
<dbReference type="InterPro" id="IPR010994">
    <property type="entry name" value="RuvA_2-like"/>
</dbReference>
<dbReference type="Gene3D" id="1.10.150.280">
    <property type="entry name" value="AF1531-like domain"/>
    <property type="match status" value="1"/>
</dbReference>
<protein>
    <recommendedName>
        <fullName evidence="2">Helix-hairpin-helix DNA-binding motif class 1 domain-containing protein</fullName>
    </recommendedName>
</protein>
<organism evidence="3 4">
    <name type="scientific">Aliiglaciecola litoralis</name>
    <dbReference type="NCBI Taxonomy" id="582857"/>
    <lineage>
        <taxon>Bacteria</taxon>
        <taxon>Pseudomonadati</taxon>
        <taxon>Pseudomonadota</taxon>
        <taxon>Gammaproteobacteria</taxon>
        <taxon>Alteromonadales</taxon>
        <taxon>Alteromonadaceae</taxon>
        <taxon>Aliiglaciecola</taxon>
    </lineage>
</organism>
<dbReference type="Proteomes" id="UP001500359">
    <property type="component" value="Unassembled WGS sequence"/>
</dbReference>
<dbReference type="PANTHER" id="PTHR21180:SF32">
    <property type="entry name" value="ENDONUCLEASE_EXONUCLEASE_PHOSPHATASE FAMILY DOMAIN-CONTAINING PROTEIN 1"/>
    <property type="match status" value="1"/>
</dbReference>
<proteinExistence type="predicted"/>
<dbReference type="InterPro" id="IPR051675">
    <property type="entry name" value="Endo/Exo/Phosphatase_dom_1"/>
</dbReference>
<dbReference type="PANTHER" id="PTHR21180">
    <property type="entry name" value="ENDONUCLEASE/EXONUCLEASE/PHOSPHATASE FAMILY DOMAIN-CONTAINING PROTEIN 1"/>
    <property type="match status" value="1"/>
</dbReference>
<dbReference type="RefSeq" id="WP_343859523.1">
    <property type="nucleotide sequence ID" value="NZ_BAAAFD010000005.1"/>
</dbReference>
<feature type="domain" description="Helix-hairpin-helix DNA-binding motif class 1" evidence="2">
    <location>
        <begin position="83"/>
        <end position="102"/>
    </location>
</feature>
<dbReference type="InterPro" id="IPR003583">
    <property type="entry name" value="Hlx-hairpin-Hlx_DNA-bd_motif"/>
</dbReference>
<accession>A0ABN1LJS6</accession>
<gene>
    <name evidence="3" type="ORF">GCM10009114_20400</name>
</gene>
<dbReference type="InterPro" id="IPR004509">
    <property type="entry name" value="Competence_ComEA_HhH"/>
</dbReference>
<evidence type="ECO:0000256" key="1">
    <source>
        <dbReference type="SAM" id="SignalP"/>
    </source>
</evidence>
<dbReference type="SUPFAM" id="SSF47781">
    <property type="entry name" value="RuvA domain 2-like"/>
    <property type="match status" value="1"/>
</dbReference>
<evidence type="ECO:0000259" key="2">
    <source>
        <dbReference type="SMART" id="SM00278"/>
    </source>
</evidence>
<dbReference type="Pfam" id="PF12836">
    <property type="entry name" value="HHH_3"/>
    <property type="match status" value="1"/>
</dbReference>
<reference evidence="3 4" key="1">
    <citation type="journal article" date="2019" name="Int. J. Syst. Evol. Microbiol.">
        <title>The Global Catalogue of Microorganisms (GCM) 10K type strain sequencing project: providing services to taxonomists for standard genome sequencing and annotation.</title>
        <authorList>
            <consortium name="The Broad Institute Genomics Platform"/>
            <consortium name="The Broad Institute Genome Sequencing Center for Infectious Disease"/>
            <person name="Wu L."/>
            <person name="Ma J."/>
        </authorList>
    </citation>
    <scope>NUCLEOTIDE SEQUENCE [LARGE SCALE GENOMIC DNA]</scope>
    <source>
        <strain evidence="3 4">JCM 15896</strain>
    </source>
</reference>
<feature type="chain" id="PRO_5045075525" description="Helix-hairpin-helix DNA-binding motif class 1 domain-containing protein" evidence="1">
    <location>
        <begin position="25"/>
        <end position="107"/>
    </location>
</feature>
<name>A0ABN1LJS6_9ALTE</name>
<keyword evidence="1" id="KW-0732">Signal</keyword>